<dbReference type="InterPro" id="IPR023839">
    <property type="entry name" value="Firmicutes_EssC_C"/>
</dbReference>
<evidence type="ECO:0000256" key="5">
    <source>
        <dbReference type="SAM" id="Phobius"/>
    </source>
</evidence>
<dbReference type="GO" id="GO:0016020">
    <property type="term" value="C:membrane"/>
    <property type="evidence" value="ECO:0007669"/>
    <property type="project" value="UniProtKB-SubCell"/>
</dbReference>
<keyword evidence="10" id="KW-1185">Reference proteome</keyword>
<evidence type="ECO:0000313" key="7">
    <source>
        <dbReference type="EMBL" id="PYE43204.1"/>
    </source>
</evidence>
<dbReference type="GO" id="GO:0005524">
    <property type="term" value="F:ATP binding"/>
    <property type="evidence" value="ECO:0007669"/>
    <property type="project" value="UniProtKB-UniRule"/>
</dbReference>
<feature type="domain" description="FtsK" evidence="6">
    <location>
        <begin position="471"/>
        <end position="669"/>
    </location>
</feature>
<evidence type="ECO:0000256" key="1">
    <source>
        <dbReference type="ARBA" id="ARBA00022737"/>
    </source>
</evidence>
<keyword evidence="3 4" id="KW-0067">ATP-binding</keyword>
<dbReference type="PANTHER" id="PTHR22683:SF1">
    <property type="entry name" value="TYPE VII SECRETION SYSTEM PROTEIN ESSC"/>
    <property type="match status" value="1"/>
</dbReference>
<name>A0A2V4W6C5_PAEBA</name>
<feature type="binding site" evidence="4">
    <location>
        <begin position="495"/>
        <end position="502"/>
    </location>
    <ligand>
        <name>ATP</name>
        <dbReference type="ChEBI" id="CHEBI:30616"/>
    </ligand>
</feature>
<evidence type="ECO:0000256" key="2">
    <source>
        <dbReference type="ARBA" id="ARBA00022741"/>
    </source>
</evidence>
<proteinExistence type="predicted"/>
<keyword evidence="5" id="KW-0812">Transmembrane</keyword>
<dbReference type="EMBL" id="CP054614">
    <property type="protein sequence ID" value="QKS57016.1"/>
    <property type="molecule type" value="Genomic_DNA"/>
</dbReference>
<dbReference type="OrthoDB" id="9807790at2"/>
<dbReference type="PROSITE" id="PS50901">
    <property type="entry name" value="FTSK"/>
    <property type="match status" value="3"/>
</dbReference>
<dbReference type="InterPro" id="IPR027417">
    <property type="entry name" value="P-loop_NTPase"/>
</dbReference>
<dbReference type="EMBL" id="QJSW01000030">
    <property type="protein sequence ID" value="PYE43204.1"/>
    <property type="molecule type" value="Genomic_DNA"/>
</dbReference>
<sequence>MSHFFYKRSPRIIKETSGEEVEIFSPPALPQPPQLNIISIMVPIMVTVAGGAAMMTFYQSRGNGQFVTVQMISLCMMVVSYFVPVLVHFQAKAKHRKKIKERERLYDNHINENREILQNWKNELILNWHQTHLDPQFCINMVKDRSSSVWERIPQDFDFLKVRVGIGTVPSNFDIKVPKQNGVEKDPMLEKAREMTEKFTTITNAPALLDLNKYRVVGLVGDEEELNRFCRTVVTQLASHHAPDELKLAVFMNKTQRENWDWMRWIPHVWNDTRSGRYLFEERAYQPQLMEQLFTLLQRRQWLNKGEKALPFYVCFLPYIEMLEHEPILPLMMKSSEVIGACSIVLAPSKDVLPKECELVIDLHSNEGVMRSTNVTGGSAGDNTYAKPKDEIPFVQPFQPDQMSLEQADQFARQIAPYRIKRNSADEIVNVLTLFELFGVQDIEQFHVENNWKKSRYPNTLPFPVGVRGGKKPVLLNLHDKIERKGHGPHGLMAGTTGSGKSEVIQSIIASLAVEYHPHDMAFMLIDYKGGGMSNTFQDLPHVIATVTNLEEEGLIERSKVSLKAELKRRQRLFIDAGNVQHIDEYYQTDWKDKEPLPHLFIVIDEFAQLKKDQPEFMSELVSIAAIGRTLGVHLLLATQKPGGVVDDKIWSNSRYKVCLRVQDESDSREMIRIPDAAHITNPGRGFLQVGSNEVFESVQFAWSGAPYRPDQNIAQSDDTMYSYELDGRKTKLRDQLELIQETEPSEEKGLRKKQLNVLIDHIAMKAEQEGIRRLPGPWLEPLPTQLTLEDLETGAIEPGKILNPQVGLIDDVVNQRQFPLRIDLESGHWLIYGMPGTGKTTFIQTLLYSLAKDTTPNDVNIYALDFGRMLKDYALLPHVADVIQDDQEEKMNRLFNYLEETINKRKTLFAETGVKSRLSYCAETGNTLPAILVIIDSYVSFRGQFEKLHEKLDPLLREGPGLGIYFVATINRISDMLERIRSNFPNAVSYMLADAADYNYAVGRLLKAPTQMPEGRAFVKGSIPPYEFQTALSIQAVNESSRAKQLREQFAAIDASCTTPKPESIRVLPEMISIPEATDNMNLSSSPVLPVHMNIDSLNMLGWDMEADGPYFMVAGRMESGKTSLLVTIGLMSAMKYRQDELELYLCDFRRTPQGLGVLKDLHHTIDFATNEASMEEMIEALRTKLEERVADPDESAAKMVLIIDDVDFIAKRISRTVTGHLEYITRNGREHGVYIIVSGQANAINRNYDDWLKDIKSAQIGWLLGTAESNDTELFNIKVPYVSGTRLLPDGEGFYVKRKFVNVKAVHAFANGAAQIEEQVAASNASSVFVAN</sequence>
<evidence type="ECO:0000256" key="3">
    <source>
        <dbReference type="ARBA" id="ARBA00022840"/>
    </source>
</evidence>
<feature type="binding site" evidence="4">
    <location>
        <begin position="1117"/>
        <end position="1124"/>
    </location>
    <ligand>
        <name>ATP</name>
        <dbReference type="ChEBI" id="CHEBI:30616"/>
    </ligand>
</feature>
<keyword evidence="5" id="KW-0472">Membrane</keyword>
<dbReference type="CDD" id="cd01127">
    <property type="entry name" value="TrwB_TraG_TraD_VirD4"/>
    <property type="match status" value="1"/>
</dbReference>
<feature type="transmembrane region" description="Helical" evidence="5">
    <location>
        <begin position="69"/>
        <end position="89"/>
    </location>
</feature>
<reference evidence="7 9" key="1">
    <citation type="submission" date="2018-06" db="EMBL/GenBank/DDBJ databases">
        <title>Genomic Encyclopedia of Type Strains, Phase III (KMG-III): the genomes of soil and plant-associated and newly described type strains.</title>
        <authorList>
            <person name="Whitman W."/>
        </authorList>
    </citation>
    <scope>NUCLEOTIDE SEQUENCE [LARGE SCALE GENOMIC DNA]</scope>
    <source>
        <strain evidence="7 9">CECT 7022</strain>
    </source>
</reference>
<evidence type="ECO:0000313" key="8">
    <source>
        <dbReference type="EMBL" id="QKS57016.1"/>
    </source>
</evidence>
<dbReference type="InterPro" id="IPR002543">
    <property type="entry name" value="FtsK_dom"/>
</dbReference>
<dbReference type="SUPFAM" id="SSF52540">
    <property type="entry name" value="P-loop containing nucleoside triphosphate hydrolases"/>
    <property type="match status" value="3"/>
</dbReference>
<dbReference type="InterPro" id="IPR050206">
    <property type="entry name" value="FtsK/SpoIIIE/SftA"/>
</dbReference>
<accession>A0A2V4W6C5</accession>
<organism evidence="7 9">
    <name type="scientific">Paenibacillus barcinonensis</name>
    <dbReference type="NCBI Taxonomy" id="198119"/>
    <lineage>
        <taxon>Bacteria</taxon>
        <taxon>Bacillati</taxon>
        <taxon>Bacillota</taxon>
        <taxon>Bacilli</taxon>
        <taxon>Bacillales</taxon>
        <taxon>Paenibacillaceae</taxon>
        <taxon>Paenibacillus</taxon>
    </lineage>
</organism>
<dbReference type="Pfam" id="PF01580">
    <property type="entry name" value="FtsK_SpoIIIE"/>
    <property type="match status" value="2"/>
</dbReference>
<keyword evidence="2 4" id="KW-0547">Nucleotide-binding</keyword>
<feature type="transmembrane region" description="Helical" evidence="5">
    <location>
        <begin position="35"/>
        <end position="57"/>
    </location>
</feature>
<dbReference type="Proteomes" id="UP000509327">
    <property type="component" value="Chromosome"/>
</dbReference>
<dbReference type="SMART" id="SM00382">
    <property type="entry name" value="AAA"/>
    <property type="match status" value="2"/>
</dbReference>
<feature type="domain" description="FtsK" evidence="6">
    <location>
        <begin position="818"/>
        <end position="1000"/>
    </location>
</feature>
<dbReference type="Gene3D" id="3.40.50.300">
    <property type="entry name" value="P-loop containing nucleotide triphosphate hydrolases"/>
    <property type="match status" value="3"/>
</dbReference>
<evidence type="ECO:0000259" key="6">
    <source>
        <dbReference type="PROSITE" id="PS50901"/>
    </source>
</evidence>
<gene>
    <name evidence="8" type="primary">essC</name>
    <name evidence="7" type="ORF">DFQ00_13012</name>
    <name evidence="8" type="ORF">HUB98_12210</name>
</gene>
<evidence type="ECO:0000313" key="10">
    <source>
        <dbReference type="Proteomes" id="UP000509327"/>
    </source>
</evidence>
<dbReference type="NCBIfam" id="TIGR03928">
    <property type="entry name" value="T7_EssCb_Firm"/>
    <property type="match status" value="1"/>
</dbReference>
<keyword evidence="1" id="KW-0677">Repeat</keyword>
<feature type="domain" description="FtsK" evidence="6">
    <location>
        <begin position="1099"/>
        <end position="1273"/>
    </location>
</feature>
<dbReference type="InterPro" id="IPR003593">
    <property type="entry name" value="AAA+_ATPase"/>
</dbReference>
<reference evidence="8 10" key="2">
    <citation type="submission" date="2020-06" db="EMBL/GenBank/DDBJ databases">
        <title>Complete genome of Paenibacillus barcinonensis KACC11450.</title>
        <authorList>
            <person name="Kim M."/>
            <person name="Park Y.-J."/>
            <person name="Shin J.-H."/>
        </authorList>
    </citation>
    <scope>NUCLEOTIDE SEQUENCE [LARGE SCALE GENOMIC DNA]</scope>
    <source>
        <strain evidence="8 10">KACC11450</strain>
    </source>
</reference>
<dbReference type="Proteomes" id="UP000247790">
    <property type="component" value="Unassembled WGS sequence"/>
</dbReference>
<evidence type="ECO:0000313" key="9">
    <source>
        <dbReference type="Proteomes" id="UP000247790"/>
    </source>
</evidence>
<keyword evidence="5" id="KW-1133">Transmembrane helix</keyword>
<dbReference type="GO" id="GO:0003677">
    <property type="term" value="F:DNA binding"/>
    <property type="evidence" value="ECO:0007669"/>
    <property type="project" value="InterPro"/>
</dbReference>
<protein>
    <submittedName>
        <fullName evidence="7">S-DNA-T family DNA segregation ATPase FtsK/SpoIIIE</fullName>
    </submittedName>
    <submittedName>
        <fullName evidence="8">Type VII secretion protein EssC</fullName>
    </submittedName>
</protein>
<feature type="binding site" evidence="4">
    <location>
        <begin position="834"/>
        <end position="841"/>
    </location>
    <ligand>
        <name>ATP</name>
        <dbReference type="ChEBI" id="CHEBI:30616"/>
    </ligand>
</feature>
<evidence type="ECO:0000256" key="4">
    <source>
        <dbReference type="PROSITE-ProRule" id="PRU00289"/>
    </source>
</evidence>
<dbReference type="PANTHER" id="PTHR22683">
    <property type="entry name" value="SPORULATION PROTEIN RELATED"/>
    <property type="match status" value="1"/>
</dbReference>
<dbReference type="RefSeq" id="WP_110899370.1">
    <property type="nucleotide sequence ID" value="NZ_CP054614.1"/>
</dbReference>